<organism evidence="2 3">
    <name type="scientific">Candidatus Acidiferrum panamense</name>
    <dbReference type="NCBI Taxonomy" id="2741543"/>
    <lineage>
        <taxon>Bacteria</taxon>
        <taxon>Pseudomonadati</taxon>
        <taxon>Acidobacteriota</taxon>
        <taxon>Terriglobia</taxon>
        <taxon>Candidatus Acidiferrales</taxon>
        <taxon>Candidatus Acidiferrum</taxon>
    </lineage>
</organism>
<dbReference type="Pfam" id="PF01882">
    <property type="entry name" value="DUF58"/>
    <property type="match status" value="1"/>
</dbReference>
<gene>
    <name evidence="2" type="ORF">HRJ53_12810</name>
</gene>
<protein>
    <submittedName>
        <fullName evidence="2">DUF58 domain-containing protein</fullName>
    </submittedName>
</protein>
<feature type="domain" description="DUF58" evidence="1">
    <location>
        <begin position="17"/>
        <end position="186"/>
    </location>
</feature>
<keyword evidence="3" id="KW-1185">Reference proteome</keyword>
<dbReference type="AlphaFoldDB" id="A0A7V8NR11"/>
<dbReference type="Proteomes" id="UP000567293">
    <property type="component" value="Unassembled WGS sequence"/>
</dbReference>
<proteinExistence type="predicted"/>
<reference evidence="2" key="1">
    <citation type="submission" date="2020-06" db="EMBL/GenBank/DDBJ databases">
        <title>Legume-microbial interactions unlock mineral nutrients during tropical forest succession.</title>
        <authorList>
            <person name="Epihov D.Z."/>
        </authorList>
    </citation>
    <scope>NUCLEOTIDE SEQUENCE [LARGE SCALE GENOMIC DNA]</scope>
    <source>
        <strain evidence="2">Pan2503</strain>
    </source>
</reference>
<dbReference type="PANTHER" id="PTHR33608">
    <property type="entry name" value="BLL2464 PROTEIN"/>
    <property type="match status" value="1"/>
</dbReference>
<evidence type="ECO:0000259" key="1">
    <source>
        <dbReference type="Pfam" id="PF01882"/>
    </source>
</evidence>
<name>A0A7V8NR11_9BACT</name>
<comment type="caution">
    <text evidence="2">The sequence shown here is derived from an EMBL/GenBank/DDBJ whole genome shotgun (WGS) entry which is preliminary data.</text>
</comment>
<feature type="non-terminal residue" evidence="2">
    <location>
        <position position="1"/>
    </location>
</feature>
<accession>A0A7V8NR11</accession>
<evidence type="ECO:0000313" key="2">
    <source>
        <dbReference type="EMBL" id="MBA0085871.1"/>
    </source>
</evidence>
<evidence type="ECO:0000313" key="3">
    <source>
        <dbReference type="Proteomes" id="UP000567293"/>
    </source>
</evidence>
<dbReference type="PANTHER" id="PTHR33608:SF3">
    <property type="entry name" value="SLR2013 PROTEIN"/>
    <property type="match status" value="1"/>
</dbReference>
<sequence length="253" mass="28833">GGRTRPRLGKGREFDNLRHYVSGDNYEDIDWKATARRGFPVVKLYQVQHAQEVYAIVDSSRLSAREGILESYVGAALQLALVAERQGDRFGLATFSNHTQRFLRARSGLGHFRLCRETIYNLKAERVSPDFDEVFGTLQLNLRHRALLVFFTSLDDALLAETFARQISLLSRRHLVLVNVTESADLRPLFAGDPPDTLEDVYGGLTRQMLRNRMRELQLALENKGVKLSLVDSAHMKFQVASQYLDVKRRQAL</sequence>
<dbReference type="EMBL" id="JACDQQ010001247">
    <property type="protein sequence ID" value="MBA0085871.1"/>
    <property type="molecule type" value="Genomic_DNA"/>
</dbReference>
<dbReference type="InterPro" id="IPR002881">
    <property type="entry name" value="DUF58"/>
</dbReference>